<feature type="domain" description="F-box" evidence="2">
    <location>
        <begin position="35"/>
        <end position="71"/>
    </location>
</feature>
<dbReference type="GO" id="GO:0080008">
    <property type="term" value="C:Cul4-RING E3 ubiquitin ligase complex"/>
    <property type="evidence" value="ECO:0007669"/>
    <property type="project" value="InterPro"/>
</dbReference>
<dbReference type="Pfam" id="PF12937">
    <property type="entry name" value="F-box-like"/>
    <property type="match status" value="1"/>
</dbReference>
<reference evidence="3" key="1">
    <citation type="submission" date="2025-08" db="UniProtKB">
        <authorList>
            <consortium name="RefSeq"/>
        </authorList>
    </citation>
    <scope>IDENTIFICATION</scope>
</reference>
<dbReference type="InterPro" id="IPR001810">
    <property type="entry name" value="F-box_dom"/>
</dbReference>
<feature type="region of interest" description="Disordered" evidence="1">
    <location>
        <begin position="400"/>
        <end position="434"/>
    </location>
</feature>
<feature type="compositionally biased region" description="Pro residues" evidence="1">
    <location>
        <begin position="408"/>
        <end position="430"/>
    </location>
</feature>
<protein>
    <submittedName>
        <fullName evidence="3">F-box/WD repeat-containing protein 5-like</fullName>
    </submittedName>
</protein>
<dbReference type="InterPro" id="IPR036047">
    <property type="entry name" value="F-box-like_dom_sf"/>
</dbReference>
<evidence type="ECO:0000256" key="1">
    <source>
        <dbReference type="SAM" id="MobiDB-lite"/>
    </source>
</evidence>
<dbReference type="KEGG" id="pxu:106113076"/>
<dbReference type="AlphaFoldDB" id="A0AAJ6YY94"/>
<dbReference type="CTD" id="33854"/>
<gene>
    <name evidence="3" type="primary">LOC106113076</name>
</gene>
<accession>A0AAJ6YY94</accession>
<dbReference type="PANTHER" id="PTHR20995:SF17">
    <property type="entry name" value="F-BOX_WD REPEAT-CONTAINING PROTEIN 5"/>
    <property type="match status" value="1"/>
</dbReference>
<proteinExistence type="predicted"/>
<evidence type="ECO:0000259" key="2">
    <source>
        <dbReference type="Pfam" id="PF12937"/>
    </source>
</evidence>
<name>A0AAJ6YY94_PAPXU</name>
<sequence length="461" mass="49290">MYAPHRAVTSLALEHCSGSDAEVTPWQAASGAAIEVLQAVFAWLSGGELWTAVRVCRGWRAAADSWVWRRALLPHAAPAQLAALRRARAAAALSSADNATGNSAVGESWEAWSWRREYCLSAARWRLAERTLAAGGAEVTHAALSHVGNRLALAADDASLTVWARAEGCAQWSPCWRRSERARGWAAALTVRWAPDDARLLIAGPLVLADRWELLVLRFDENGMGRAEVRTECGAGGGCWAGPAAFLSLSLGLLAPARAVTTVWLNAADQGVQSEFAGVRSPVLRVYNEAAAHITHMLVAEVPAHELEDLECRDSEKRPFAERADSEIEDSASCPRPGYWRATLPIRAEHYERIVLAAMGAKDGVRGAACALALWALRTRSPPPLLATASLAERVQARREARLAARAPPAPDAPPAPVAPPAPPAPPAPQPSEHELRALCTPPLATCRLPSAILGVEIHAN</sequence>
<organism evidence="3">
    <name type="scientific">Papilio xuthus</name>
    <name type="common">Asian swallowtail butterfly</name>
    <dbReference type="NCBI Taxonomy" id="66420"/>
    <lineage>
        <taxon>Eukaryota</taxon>
        <taxon>Metazoa</taxon>
        <taxon>Ecdysozoa</taxon>
        <taxon>Arthropoda</taxon>
        <taxon>Hexapoda</taxon>
        <taxon>Insecta</taxon>
        <taxon>Pterygota</taxon>
        <taxon>Neoptera</taxon>
        <taxon>Endopterygota</taxon>
        <taxon>Lepidoptera</taxon>
        <taxon>Glossata</taxon>
        <taxon>Ditrysia</taxon>
        <taxon>Papilionoidea</taxon>
        <taxon>Papilionidae</taxon>
        <taxon>Papilioninae</taxon>
        <taxon>Papilio</taxon>
    </lineage>
</organism>
<dbReference type="GO" id="GO:0016567">
    <property type="term" value="P:protein ubiquitination"/>
    <property type="evidence" value="ECO:0007669"/>
    <property type="project" value="InterPro"/>
</dbReference>
<dbReference type="GO" id="GO:0019005">
    <property type="term" value="C:SCF ubiquitin ligase complex"/>
    <property type="evidence" value="ECO:0007669"/>
    <property type="project" value="InterPro"/>
</dbReference>
<dbReference type="InterPro" id="IPR042508">
    <property type="entry name" value="FBXW5"/>
</dbReference>
<dbReference type="Proteomes" id="UP000694872">
    <property type="component" value="Unplaced"/>
</dbReference>
<evidence type="ECO:0000313" key="3">
    <source>
        <dbReference type="RefSeq" id="XP_013161255.1"/>
    </source>
</evidence>
<dbReference type="PANTHER" id="PTHR20995">
    <property type="entry name" value="F-BOX/WD REPEAT-CONTAINING PROTEIN 5"/>
    <property type="match status" value="1"/>
</dbReference>
<dbReference type="RefSeq" id="XP_013161255.1">
    <property type="nucleotide sequence ID" value="XM_013305801.1"/>
</dbReference>
<dbReference type="GeneID" id="106113076"/>
<dbReference type="SUPFAM" id="SSF81383">
    <property type="entry name" value="F-box domain"/>
    <property type="match status" value="1"/>
</dbReference>